<accession>A0A844BE52</accession>
<name>A0A844BE52_9BURK</name>
<reference evidence="1 2" key="1">
    <citation type="submission" date="2019-11" db="EMBL/GenBank/DDBJ databases">
        <title>Caenimonas koreensis gen. nov., sp. nov., isolated from activated sludge.</title>
        <authorList>
            <person name="Seung H.R."/>
        </authorList>
    </citation>
    <scope>NUCLEOTIDE SEQUENCE [LARGE SCALE GENOMIC DNA]</scope>
    <source>
        <strain evidence="1 2">EMB320</strain>
    </source>
</reference>
<sequence>MQTQSFQSTATTFIASFGNNAHSAISMYRDAGERIAGIVDQRWKAALKESSPHLSAETKKNAAHAKHVIGGYYARGLALSADGAKVAVDTVVGAAIAAVERAASLKQAYEQKTAQ</sequence>
<organism evidence="1 2">
    <name type="scientific">Caenimonas koreensis DSM 17982</name>
    <dbReference type="NCBI Taxonomy" id="1121255"/>
    <lineage>
        <taxon>Bacteria</taxon>
        <taxon>Pseudomonadati</taxon>
        <taxon>Pseudomonadota</taxon>
        <taxon>Betaproteobacteria</taxon>
        <taxon>Burkholderiales</taxon>
        <taxon>Comamonadaceae</taxon>
        <taxon>Caenimonas</taxon>
    </lineage>
</organism>
<gene>
    <name evidence="1" type="ORF">GHT07_20815</name>
</gene>
<dbReference type="OrthoDB" id="8904140at2"/>
<comment type="caution">
    <text evidence="1">The sequence shown here is derived from an EMBL/GenBank/DDBJ whole genome shotgun (WGS) entry which is preliminary data.</text>
</comment>
<evidence type="ECO:0008006" key="3">
    <source>
        <dbReference type="Google" id="ProtNLM"/>
    </source>
</evidence>
<dbReference type="EMBL" id="WJBU01000031">
    <property type="protein sequence ID" value="MRD49717.1"/>
    <property type="molecule type" value="Genomic_DNA"/>
</dbReference>
<evidence type="ECO:0000313" key="1">
    <source>
        <dbReference type="EMBL" id="MRD49717.1"/>
    </source>
</evidence>
<dbReference type="RefSeq" id="WP_153587010.1">
    <property type="nucleotide sequence ID" value="NZ_WJBU01000031.1"/>
</dbReference>
<evidence type="ECO:0000313" key="2">
    <source>
        <dbReference type="Proteomes" id="UP000487350"/>
    </source>
</evidence>
<keyword evidence="2" id="KW-1185">Reference proteome</keyword>
<dbReference type="Proteomes" id="UP000487350">
    <property type="component" value="Unassembled WGS sequence"/>
</dbReference>
<dbReference type="AlphaFoldDB" id="A0A844BE52"/>
<protein>
    <recommendedName>
        <fullName evidence="3">Phasin protein</fullName>
    </recommendedName>
</protein>
<proteinExistence type="predicted"/>